<feature type="signal peptide" evidence="1">
    <location>
        <begin position="1"/>
        <end position="39"/>
    </location>
</feature>
<protein>
    <submittedName>
        <fullName evidence="2">Alpha/beta hydrolase family protein</fullName>
    </submittedName>
</protein>
<gene>
    <name evidence="2" type="ORF">QYF62_06370</name>
</gene>
<name>A0ABT8GZN2_9ACTN</name>
<dbReference type="Proteomes" id="UP001172702">
    <property type="component" value="Unassembled WGS sequence"/>
</dbReference>
<comment type="caution">
    <text evidence="2">The sequence shown here is derived from an EMBL/GenBank/DDBJ whole genome shotgun (WGS) entry which is preliminary data.</text>
</comment>
<dbReference type="PANTHER" id="PTHR48098:SF1">
    <property type="entry name" value="DIACYLGLYCEROL ACYLTRANSFERASE_MYCOLYLTRANSFERASE AG85A"/>
    <property type="match status" value="1"/>
</dbReference>
<dbReference type="RefSeq" id="WP_301162435.1">
    <property type="nucleotide sequence ID" value="NZ_JAUHTB010000005.1"/>
</dbReference>
<keyword evidence="1" id="KW-0732">Signal</keyword>
<dbReference type="PANTHER" id="PTHR48098">
    <property type="entry name" value="ENTEROCHELIN ESTERASE-RELATED"/>
    <property type="match status" value="1"/>
</dbReference>
<dbReference type="EMBL" id="JAUHTB010000005">
    <property type="protein sequence ID" value="MDN4505674.1"/>
    <property type="molecule type" value="Genomic_DNA"/>
</dbReference>
<dbReference type="Pfam" id="PF00756">
    <property type="entry name" value="Esterase"/>
    <property type="match status" value="1"/>
</dbReference>
<dbReference type="Gene3D" id="3.40.50.1820">
    <property type="entry name" value="alpha/beta hydrolase"/>
    <property type="match status" value="1"/>
</dbReference>
<feature type="chain" id="PRO_5046823667" evidence="1">
    <location>
        <begin position="40"/>
        <end position="397"/>
    </location>
</feature>
<dbReference type="InterPro" id="IPR000801">
    <property type="entry name" value="Esterase-like"/>
</dbReference>
<organism evidence="2 3">
    <name type="scientific">Dietzia maris</name>
    <dbReference type="NCBI Taxonomy" id="37915"/>
    <lineage>
        <taxon>Bacteria</taxon>
        <taxon>Bacillati</taxon>
        <taxon>Actinomycetota</taxon>
        <taxon>Actinomycetes</taxon>
        <taxon>Mycobacteriales</taxon>
        <taxon>Dietziaceae</taxon>
        <taxon>Dietzia</taxon>
    </lineage>
</organism>
<evidence type="ECO:0000256" key="1">
    <source>
        <dbReference type="SAM" id="SignalP"/>
    </source>
</evidence>
<evidence type="ECO:0000313" key="2">
    <source>
        <dbReference type="EMBL" id="MDN4505674.1"/>
    </source>
</evidence>
<dbReference type="InterPro" id="IPR050583">
    <property type="entry name" value="Mycobacterial_A85_antigen"/>
</dbReference>
<dbReference type="GO" id="GO:0016787">
    <property type="term" value="F:hydrolase activity"/>
    <property type="evidence" value="ECO:0007669"/>
    <property type="project" value="UniProtKB-KW"/>
</dbReference>
<keyword evidence="3" id="KW-1185">Reference proteome</keyword>
<dbReference type="InterPro" id="IPR029058">
    <property type="entry name" value="AB_hydrolase_fold"/>
</dbReference>
<keyword evidence="2" id="KW-0378">Hydrolase</keyword>
<accession>A0ABT8GZN2</accession>
<proteinExistence type="predicted"/>
<reference evidence="2 3" key="1">
    <citation type="submission" date="2023-07" db="EMBL/GenBank/DDBJ databases">
        <title>Strategy for survival of the halotoleranting strain Dietzia MX2 from the Yakshinskoe mineral salts deposit.</title>
        <authorList>
            <person name="Kharitonova M.A."/>
            <person name="Kupriyanova-Ashina F.G."/>
            <person name="Shakirov T.R."/>
            <person name="Vafina M.S."/>
            <person name="Ilinskaya O.N."/>
        </authorList>
    </citation>
    <scope>NUCLEOTIDE SEQUENCE [LARGE SCALE GENOMIC DNA]</scope>
    <source>
        <strain evidence="2 3">MX2</strain>
    </source>
</reference>
<evidence type="ECO:0000313" key="3">
    <source>
        <dbReference type="Proteomes" id="UP001172702"/>
    </source>
</evidence>
<dbReference type="SUPFAM" id="SSF53474">
    <property type="entry name" value="alpha/beta-Hydrolases"/>
    <property type="match status" value="1"/>
</dbReference>
<sequence length="397" mass="42198">MPMPVPALAHRVTRAGRALLATAAAAALTVGLLPAPAQAQGLPGSISPEQIANGALGTISPESLSQLLYFGNLPGSSGSSMMGIANRLGFSPNMFAGPPPPAPQPNPNITETRVVSKEIDGRYERWLIDSADMKRGITVEVYRAPNGNQNAPFLYLLDGVGSELPSGFMQWGAAEQFADENVNLIIPTGGQGSMWADWNEPDPVLGISKWEAFITRDLPALVEPEVSTSRSRAIGGISMGAGAAVTIATRHPDLYRAVFGVSGCYSTGTLGQILTRYTVESRGATLTNMWGEPGNEQWAAHDALINAEGLRGKAIYLSSGTGVANPGDWEDYNNDAANFVAGMALEQATGQCTRAADRRLRELRITATIDHLPTGLHNWSYYSRQIPVAWNAIRGAL</sequence>